<dbReference type="PANTHER" id="PTHR10827:SF98">
    <property type="entry name" value="45 KDA CALCIUM-BINDING PROTEIN"/>
    <property type="match status" value="1"/>
</dbReference>
<feature type="domain" description="EF-hand" evidence="6">
    <location>
        <begin position="339"/>
        <end position="374"/>
    </location>
</feature>
<dbReference type="EMBL" id="NIVC01001023">
    <property type="protein sequence ID" value="PAA73220.1"/>
    <property type="molecule type" value="Genomic_DNA"/>
</dbReference>
<keyword evidence="2" id="KW-0677">Repeat</keyword>
<evidence type="ECO:0000259" key="6">
    <source>
        <dbReference type="PROSITE" id="PS50222"/>
    </source>
</evidence>
<name>A0A267FHF7_9PLAT</name>
<dbReference type="PANTHER" id="PTHR10827">
    <property type="entry name" value="RETICULOCALBIN"/>
    <property type="match status" value="1"/>
</dbReference>
<organism evidence="7 8">
    <name type="scientific">Macrostomum lignano</name>
    <dbReference type="NCBI Taxonomy" id="282301"/>
    <lineage>
        <taxon>Eukaryota</taxon>
        <taxon>Metazoa</taxon>
        <taxon>Spiralia</taxon>
        <taxon>Lophotrochozoa</taxon>
        <taxon>Platyhelminthes</taxon>
        <taxon>Rhabditophora</taxon>
        <taxon>Macrostomorpha</taxon>
        <taxon>Macrostomida</taxon>
        <taxon>Macrostomidae</taxon>
        <taxon>Macrostomum</taxon>
    </lineage>
</organism>
<feature type="region of interest" description="Disordered" evidence="4">
    <location>
        <begin position="24"/>
        <end position="55"/>
    </location>
</feature>
<dbReference type="PROSITE" id="PS00018">
    <property type="entry name" value="EF_HAND_1"/>
    <property type="match status" value="4"/>
</dbReference>
<keyword evidence="3" id="KW-0106">Calcium</keyword>
<accession>A0A267FHF7</accession>
<dbReference type="InterPro" id="IPR002048">
    <property type="entry name" value="EF_hand_dom"/>
</dbReference>
<keyword evidence="1" id="KW-0479">Metal-binding</keyword>
<evidence type="ECO:0000256" key="1">
    <source>
        <dbReference type="ARBA" id="ARBA00022723"/>
    </source>
</evidence>
<dbReference type="InterPro" id="IPR011992">
    <property type="entry name" value="EF-hand-dom_pair"/>
</dbReference>
<dbReference type="PROSITE" id="PS50222">
    <property type="entry name" value="EF_HAND_2"/>
    <property type="match status" value="5"/>
</dbReference>
<keyword evidence="5" id="KW-0732">Signal</keyword>
<dbReference type="SUPFAM" id="SSF47473">
    <property type="entry name" value="EF-hand"/>
    <property type="match status" value="2"/>
</dbReference>
<reference evidence="7 8" key="1">
    <citation type="submission" date="2017-06" db="EMBL/GenBank/DDBJ databases">
        <title>A platform for efficient transgenesis in Macrostomum lignano, a flatworm model organism for stem cell research.</title>
        <authorList>
            <person name="Berezikov E."/>
        </authorList>
    </citation>
    <scope>NUCLEOTIDE SEQUENCE [LARGE SCALE GENOMIC DNA]</scope>
    <source>
        <strain evidence="7">DV1</strain>
        <tissue evidence="7">Whole organism</tissue>
    </source>
</reference>
<protein>
    <recommendedName>
        <fullName evidence="6">EF-hand domain-containing protein</fullName>
    </recommendedName>
</protein>
<proteinExistence type="predicted"/>
<evidence type="ECO:0000313" key="7">
    <source>
        <dbReference type="EMBL" id="PAA73220.1"/>
    </source>
</evidence>
<dbReference type="AlphaFoldDB" id="A0A267FHF7"/>
<feature type="domain" description="EF-hand" evidence="6">
    <location>
        <begin position="251"/>
        <end position="286"/>
    </location>
</feature>
<dbReference type="Gene3D" id="1.10.238.10">
    <property type="entry name" value="EF-hand"/>
    <property type="match status" value="3"/>
</dbReference>
<gene>
    <name evidence="7" type="ORF">BOX15_Mlig014192g1</name>
</gene>
<comment type="caution">
    <text evidence="7">The sequence shown here is derived from an EMBL/GenBank/DDBJ whole genome shotgun (WGS) entry which is preliminary data.</text>
</comment>
<feature type="signal peptide" evidence="5">
    <location>
        <begin position="1"/>
        <end position="24"/>
    </location>
</feature>
<feature type="compositionally biased region" description="Basic and acidic residues" evidence="4">
    <location>
        <begin position="185"/>
        <end position="208"/>
    </location>
</feature>
<evidence type="ECO:0000256" key="5">
    <source>
        <dbReference type="SAM" id="SignalP"/>
    </source>
</evidence>
<dbReference type="Pfam" id="PF13499">
    <property type="entry name" value="EF-hand_7"/>
    <property type="match status" value="1"/>
</dbReference>
<feature type="compositionally biased region" description="Basic and acidic residues" evidence="4">
    <location>
        <begin position="148"/>
        <end position="163"/>
    </location>
</feature>
<feature type="domain" description="EF-hand" evidence="6">
    <location>
        <begin position="288"/>
        <end position="323"/>
    </location>
</feature>
<evidence type="ECO:0000313" key="8">
    <source>
        <dbReference type="Proteomes" id="UP000215902"/>
    </source>
</evidence>
<evidence type="ECO:0000256" key="2">
    <source>
        <dbReference type="ARBA" id="ARBA00022737"/>
    </source>
</evidence>
<evidence type="ECO:0000256" key="4">
    <source>
        <dbReference type="SAM" id="MobiDB-lite"/>
    </source>
</evidence>
<dbReference type="GO" id="GO:0005509">
    <property type="term" value="F:calcium ion binding"/>
    <property type="evidence" value="ECO:0007669"/>
    <property type="project" value="InterPro"/>
</dbReference>
<sequence length="389" mass="41913">MMQLQKLLNLALLLAVLLAGRAHSSDDAGQPAPESDSPDSEDFTPEQLAKARSNLDKLFDEKLDANRDGKVSRQELIAWLAEANRQQAARELDETWQAYNLTTDGADSFLDWDSHAARRAASVDTGTASGSEEEKAKAKQQQQAEFQAEVKRAIDEASKETGIDKAGINVGVPQMPPPETPEPTKSTRTEADGGGSEAEHQHRLAVELGRDRRRWEAADEDGDGRLNRREFAAFALAEGAAEGAAAASPAMRRVLALEAMERLDSDGDGRVSLAEFLAGAPAATDPKAPDEDAKNFKDVWDVNKDGYMDAEEMEKMLDYVDSAGPAHSKEAEAEAEAAELADEADRLMKTVDSNLDGGLSKDEVLARLTDFAGSAATDYGSSIGIHDEL</sequence>
<dbReference type="SMART" id="SM00054">
    <property type="entry name" value="EFh"/>
    <property type="match status" value="5"/>
</dbReference>
<dbReference type="OrthoDB" id="293868at2759"/>
<dbReference type="STRING" id="282301.A0A267FHF7"/>
<keyword evidence="8" id="KW-1185">Reference proteome</keyword>
<feature type="domain" description="EF-hand" evidence="6">
    <location>
        <begin position="206"/>
        <end position="241"/>
    </location>
</feature>
<dbReference type="InterPro" id="IPR018247">
    <property type="entry name" value="EF_Hand_1_Ca_BS"/>
</dbReference>
<dbReference type="Pfam" id="PF13202">
    <property type="entry name" value="EF-hand_5"/>
    <property type="match status" value="1"/>
</dbReference>
<evidence type="ECO:0000256" key="3">
    <source>
        <dbReference type="ARBA" id="ARBA00022837"/>
    </source>
</evidence>
<dbReference type="Proteomes" id="UP000215902">
    <property type="component" value="Unassembled WGS sequence"/>
</dbReference>
<feature type="region of interest" description="Disordered" evidence="4">
    <location>
        <begin position="121"/>
        <end position="208"/>
    </location>
</feature>
<feature type="domain" description="EF-hand" evidence="6">
    <location>
        <begin position="50"/>
        <end position="86"/>
    </location>
</feature>
<feature type="chain" id="PRO_5013283729" description="EF-hand domain-containing protein" evidence="5">
    <location>
        <begin position="25"/>
        <end position="389"/>
    </location>
</feature>